<evidence type="ECO:0000259" key="1">
    <source>
        <dbReference type="Pfam" id="PF01261"/>
    </source>
</evidence>
<keyword evidence="3" id="KW-1185">Reference proteome</keyword>
<dbReference type="AlphaFoldDB" id="A0A317PR11"/>
<dbReference type="RefSeq" id="WP_110029952.1">
    <property type="nucleotide sequence ID" value="NZ_QGTR01000001.1"/>
</dbReference>
<dbReference type="EMBL" id="QGTR01000001">
    <property type="protein sequence ID" value="PWW03377.1"/>
    <property type="molecule type" value="Genomic_DNA"/>
</dbReference>
<evidence type="ECO:0000313" key="3">
    <source>
        <dbReference type="Proteomes" id="UP000246352"/>
    </source>
</evidence>
<dbReference type="InterPro" id="IPR036237">
    <property type="entry name" value="Xyl_isomerase-like_sf"/>
</dbReference>
<accession>A0A317PR11</accession>
<gene>
    <name evidence="2" type="ORF">DFR52_10157</name>
</gene>
<reference evidence="2 3" key="1">
    <citation type="submission" date="2018-05" db="EMBL/GenBank/DDBJ databases">
        <title>Genomic Encyclopedia of Type Strains, Phase IV (KMG-IV): sequencing the most valuable type-strain genomes for metagenomic binning, comparative biology and taxonomic classification.</title>
        <authorList>
            <person name="Goeker M."/>
        </authorList>
    </citation>
    <scope>NUCLEOTIDE SEQUENCE [LARGE SCALE GENOMIC DNA]</scope>
    <source>
        <strain evidence="2 3">DSM 16791</strain>
    </source>
</reference>
<sequence length="282" mass="31497">MAQQYFSMDFAFYSSMGVYSFDDRCEITKATGYDAIHLTLWDGRDWTAHAQQIATVKKRFDLDIAGVYVVLDLSVGEADLRNSGIIKLIEAMPEGSTIDLAIKSAGTNFGRSDPKGDAAVMAWLNKALVVAAARRSRILIYTHIQFWAEKHGDALRLCEKINHPNLGLTFSALQWYMGEGRNLAPLLRRAMPFIKQANFSGSRRSPLGFFEVATIEPLDMGELDNFAVLALLTRLGYQGALGYNGWHEGGDTYNKLERSLHMLKDLVARLKAHPHWGSHIDA</sequence>
<name>A0A317PR11_9HYPH</name>
<organism evidence="2 3">
    <name type="scientific">Hoeflea marina</name>
    <dbReference type="NCBI Taxonomy" id="274592"/>
    <lineage>
        <taxon>Bacteria</taxon>
        <taxon>Pseudomonadati</taxon>
        <taxon>Pseudomonadota</taxon>
        <taxon>Alphaproteobacteria</taxon>
        <taxon>Hyphomicrobiales</taxon>
        <taxon>Rhizobiaceae</taxon>
        <taxon>Hoeflea</taxon>
    </lineage>
</organism>
<comment type="caution">
    <text evidence="2">The sequence shown here is derived from an EMBL/GenBank/DDBJ whole genome shotgun (WGS) entry which is preliminary data.</text>
</comment>
<proteinExistence type="predicted"/>
<dbReference type="InterPro" id="IPR013022">
    <property type="entry name" value="Xyl_isomerase-like_TIM-brl"/>
</dbReference>
<dbReference type="OrthoDB" id="9804047at2"/>
<keyword evidence="2" id="KW-0413">Isomerase</keyword>
<dbReference type="Proteomes" id="UP000246352">
    <property type="component" value="Unassembled WGS sequence"/>
</dbReference>
<protein>
    <submittedName>
        <fullName evidence="2">Sugar phosphate isomerase/epimerase</fullName>
    </submittedName>
</protein>
<dbReference type="SUPFAM" id="SSF51658">
    <property type="entry name" value="Xylose isomerase-like"/>
    <property type="match status" value="1"/>
</dbReference>
<evidence type="ECO:0000313" key="2">
    <source>
        <dbReference type="EMBL" id="PWW03377.1"/>
    </source>
</evidence>
<feature type="domain" description="Xylose isomerase-like TIM barrel" evidence="1">
    <location>
        <begin position="27"/>
        <end position="265"/>
    </location>
</feature>
<dbReference type="Gene3D" id="3.20.20.150">
    <property type="entry name" value="Divalent-metal-dependent TIM barrel enzymes"/>
    <property type="match status" value="1"/>
</dbReference>
<dbReference type="Pfam" id="PF01261">
    <property type="entry name" value="AP_endonuc_2"/>
    <property type="match status" value="1"/>
</dbReference>
<dbReference type="GO" id="GO:0016853">
    <property type="term" value="F:isomerase activity"/>
    <property type="evidence" value="ECO:0007669"/>
    <property type="project" value="UniProtKB-KW"/>
</dbReference>